<sequence length="528" mass="61263">MIEAWCRNNMLRLNATKTKAIIFGSPQHANNSMCVNAPRIIHLQPWRTIKSFGEKNSQVPKIGEIYKTPKSHPWRPTLGYENVQIMSLPSQSITNQLVDPCYTPINMATEPLKFPNLVTGFERNPSHAARAALYTRYTPDEWNQKEVRLANEVIANCHYADKLKNTTLQEAEERVEEGQRDSSRMLGQRVKEIEFWERELANELDRIIIGNNKMQECMRTLQRAIQDVEIPLSITQECLYHRESRRGTELIHDEPEKALLNEVETIRNCRKKLEVFTDKCKEQLANGRAIQNEIEKDIDNKKLALGIDSMCHQLNNYSRGLQYYGGIEDYDPANIDGKSWSEASDASIKKSQLIRAQSSQLINEIDNVINEVAQESWKAWDYTNNAFARRIHEILEAKSKLLVHLNNVQNEIFLVEKNIEQIKKAVEDKAMTMKVAHTRLEARIHRPHAELCRDAAQLRIVEEIETIRSMIDSLHKRLLECEAQQNQLLRSRSELENDLKAKMDALFIDREKCMSLRRSYPIVNTIKY</sequence>
<dbReference type="Pfam" id="PF03148">
    <property type="entry name" value="Tektin"/>
    <property type="match status" value="1"/>
</dbReference>
<dbReference type="EMBL" id="JAHXZJ010000747">
    <property type="protein sequence ID" value="KAH0558090.1"/>
    <property type="molecule type" value="Genomic_DNA"/>
</dbReference>
<comment type="caution">
    <text evidence="4">The sequence shown here is derived from an EMBL/GenBank/DDBJ whole genome shotgun (WGS) entry which is preliminary data.</text>
</comment>
<comment type="similarity">
    <text evidence="1 3">Belongs to the tektin family.</text>
</comment>
<keyword evidence="3" id="KW-0966">Cell projection</keyword>
<dbReference type="InterPro" id="IPR048256">
    <property type="entry name" value="Tektin-like"/>
</dbReference>
<protein>
    <recommendedName>
        <fullName evidence="3">Tektin</fullName>
    </recommendedName>
</protein>
<proteinExistence type="inferred from homology"/>
<dbReference type="GO" id="GO:0060271">
    <property type="term" value="P:cilium assembly"/>
    <property type="evidence" value="ECO:0007669"/>
    <property type="project" value="UniProtKB-UniRule"/>
</dbReference>
<keyword evidence="3" id="KW-0282">Flagellum</keyword>
<dbReference type="PRINTS" id="PR00511">
    <property type="entry name" value="TEKTIN"/>
</dbReference>
<name>A0AAV7IRK4_COTGL</name>
<dbReference type="PANTHER" id="PTHR19960">
    <property type="entry name" value="TEKTIN"/>
    <property type="match status" value="1"/>
</dbReference>
<evidence type="ECO:0000256" key="1">
    <source>
        <dbReference type="ARBA" id="ARBA00007209"/>
    </source>
</evidence>
<evidence type="ECO:0000256" key="3">
    <source>
        <dbReference type="RuleBase" id="RU367040"/>
    </source>
</evidence>
<keyword evidence="5" id="KW-1185">Reference proteome</keyword>
<dbReference type="GO" id="GO:0005930">
    <property type="term" value="C:axoneme"/>
    <property type="evidence" value="ECO:0007669"/>
    <property type="project" value="UniProtKB-SubCell"/>
</dbReference>
<dbReference type="Proteomes" id="UP000826195">
    <property type="component" value="Unassembled WGS sequence"/>
</dbReference>
<organism evidence="4 5">
    <name type="scientific">Cotesia glomerata</name>
    <name type="common">Lepidopteran parasitic wasp</name>
    <name type="synonym">Apanteles glomeratus</name>
    <dbReference type="NCBI Taxonomy" id="32391"/>
    <lineage>
        <taxon>Eukaryota</taxon>
        <taxon>Metazoa</taxon>
        <taxon>Ecdysozoa</taxon>
        <taxon>Arthropoda</taxon>
        <taxon>Hexapoda</taxon>
        <taxon>Insecta</taxon>
        <taxon>Pterygota</taxon>
        <taxon>Neoptera</taxon>
        <taxon>Endopterygota</taxon>
        <taxon>Hymenoptera</taxon>
        <taxon>Apocrita</taxon>
        <taxon>Ichneumonoidea</taxon>
        <taxon>Braconidae</taxon>
        <taxon>Microgastrinae</taxon>
        <taxon>Cotesia</taxon>
    </lineage>
</organism>
<comment type="subcellular location">
    <subcellularLocation>
        <location evidence="3">Cytoplasm</location>
        <location evidence="3">Cytoskeleton</location>
        <location evidence="3">Cilium axoneme</location>
    </subcellularLocation>
</comment>
<dbReference type="GO" id="GO:0005634">
    <property type="term" value="C:nucleus"/>
    <property type="evidence" value="ECO:0007669"/>
    <property type="project" value="TreeGrafter"/>
</dbReference>
<accession>A0AAV7IRK4</accession>
<evidence type="ECO:0000256" key="2">
    <source>
        <dbReference type="ARBA" id="ARBA00022490"/>
    </source>
</evidence>
<dbReference type="GO" id="GO:0015630">
    <property type="term" value="C:microtubule cytoskeleton"/>
    <property type="evidence" value="ECO:0007669"/>
    <property type="project" value="UniProtKB-UniRule"/>
</dbReference>
<evidence type="ECO:0000313" key="5">
    <source>
        <dbReference type="Proteomes" id="UP000826195"/>
    </source>
</evidence>
<dbReference type="GO" id="GO:0060294">
    <property type="term" value="P:cilium movement involved in cell motility"/>
    <property type="evidence" value="ECO:0007669"/>
    <property type="project" value="UniProtKB-UniRule"/>
</dbReference>
<evidence type="ECO:0000313" key="4">
    <source>
        <dbReference type="EMBL" id="KAH0558090.1"/>
    </source>
</evidence>
<keyword evidence="3" id="KW-0969">Cilium</keyword>
<dbReference type="InterPro" id="IPR000435">
    <property type="entry name" value="Tektins"/>
</dbReference>
<reference evidence="4 5" key="1">
    <citation type="journal article" date="2021" name="J. Hered.">
        <title>A chromosome-level genome assembly of the parasitoid wasp, Cotesia glomerata (Hymenoptera: Braconidae).</title>
        <authorList>
            <person name="Pinto B.J."/>
            <person name="Weis J.J."/>
            <person name="Gamble T."/>
            <person name="Ode P.J."/>
            <person name="Paul R."/>
            <person name="Zaspel J.M."/>
        </authorList>
    </citation>
    <scope>NUCLEOTIDE SEQUENCE [LARGE SCALE GENOMIC DNA]</scope>
    <source>
        <strain evidence="4">CgM1</strain>
    </source>
</reference>
<keyword evidence="2" id="KW-0963">Cytoplasm</keyword>
<dbReference type="AlphaFoldDB" id="A0AAV7IRK4"/>
<gene>
    <name evidence="4" type="ORF">KQX54_014348</name>
</gene>
<dbReference type="PANTHER" id="PTHR19960:SF11">
    <property type="entry name" value="TEKTIN"/>
    <property type="match status" value="1"/>
</dbReference>